<proteinExistence type="predicted"/>
<evidence type="ECO:0000313" key="3">
    <source>
        <dbReference type="Proteomes" id="UP001220256"/>
    </source>
</evidence>
<feature type="region of interest" description="Disordered" evidence="1">
    <location>
        <begin position="47"/>
        <end position="91"/>
    </location>
</feature>
<evidence type="ECO:0000256" key="1">
    <source>
        <dbReference type="SAM" id="MobiDB-lite"/>
    </source>
</evidence>
<name>A0ABQ8W6D5_PENCH</name>
<dbReference type="EMBL" id="JAPVEB010000010">
    <property type="protein sequence ID" value="KAJ5255736.1"/>
    <property type="molecule type" value="Genomic_DNA"/>
</dbReference>
<keyword evidence="3" id="KW-1185">Reference proteome</keyword>
<evidence type="ECO:0000313" key="2">
    <source>
        <dbReference type="EMBL" id="KAJ5255736.1"/>
    </source>
</evidence>
<protein>
    <submittedName>
        <fullName evidence="2">Uncharacterized protein</fullName>
    </submittedName>
</protein>
<feature type="compositionally biased region" description="Polar residues" evidence="1">
    <location>
        <begin position="47"/>
        <end position="59"/>
    </location>
</feature>
<gene>
    <name evidence="2" type="ORF">N7505_010887</name>
</gene>
<dbReference type="Proteomes" id="UP001220256">
    <property type="component" value="Unassembled WGS sequence"/>
</dbReference>
<organism evidence="2 3">
    <name type="scientific">Penicillium chrysogenum</name>
    <name type="common">Penicillium notatum</name>
    <dbReference type="NCBI Taxonomy" id="5076"/>
    <lineage>
        <taxon>Eukaryota</taxon>
        <taxon>Fungi</taxon>
        <taxon>Dikarya</taxon>
        <taxon>Ascomycota</taxon>
        <taxon>Pezizomycotina</taxon>
        <taxon>Eurotiomycetes</taxon>
        <taxon>Eurotiomycetidae</taxon>
        <taxon>Eurotiales</taxon>
        <taxon>Aspergillaceae</taxon>
        <taxon>Penicillium</taxon>
        <taxon>Penicillium chrysogenum species complex</taxon>
    </lineage>
</organism>
<accession>A0ABQ8W6D5</accession>
<reference evidence="2 3" key="1">
    <citation type="journal article" date="2023" name="IMA Fungus">
        <title>Comparative genomic study of the Penicillium genus elucidates a diverse pangenome and 15 lateral gene transfer events.</title>
        <authorList>
            <person name="Petersen C."/>
            <person name="Sorensen T."/>
            <person name="Nielsen M.R."/>
            <person name="Sondergaard T.E."/>
            <person name="Sorensen J.L."/>
            <person name="Fitzpatrick D.A."/>
            <person name="Frisvad J.C."/>
            <person name="Nielsen K.L."/>
        </authorList>
    </citation>
    <scope>NUCLEOTIDE SEQUENCE [LARGE SCALE GENOMIC DNA]</scope>
    <source>
        <strain evidence="2 3">IBT 3361</strain>
    </source>
</reference>
<feature type="compositionally biased region" description="Low complexity" evidence="1">
    <location>
        <begin position="67"/>
        <end position="80"/>
    </location>
</feature>
<sequence>MSSFPSFPTGCHVMCPWEPKHPSEAVSNYCAEYLIYEICKASINTKANIPKPGSNQKSNVLHPDLNSSSSSVTATQLSSQDPSGQTHEHQKIAVILTFKPYQTYRS</sequence>
<comment type="caution">
    <text evidence="2">The sequence shown here is derived from an EMBL/GenBank/DDBJ whole genome shotgun (WGS) entry which is preliminary data.</text>
</comment>